<dbReference type="Proteomes" id="UP001218218">
    <property type="component" value="Unassembled WGS sequence"/>
</dbReference>
<reference evidence="1" key="1">
    <citation type="submission" date="2023-03" db="EMBL/GenBank/DDBJ databases">
        <title>Massive genome expansion in bonnet fungi (Mycena s.s.) driven by repeated elements and novel gene families across ecological guilds.</title>
        <authorList>
            <consortium name="Lawrence Berkeley National Laboratory"/>
            <person name="Harder C.B."/>
            <person name="Miyauchi S."/>
            <person name="Viragh M."/>
            <person name="Kuo A."/>
            <person name="Thoen E."/>
            <person name="Andreopoulos B."/>
            <person name="Lu D."/>
            <person name="Skrede I."/>
            <person name="Drula E."/>
            <person name="Henrissat B."/>
            <person name="Morin E."/>
            <person name="Kohler A."/>
            <person name="Barry K."/>
            <person name="LaButti K."/>
            <person name="Morin E."/>
            <person name="Salamov A."/>
            <person name="Lipzen A."/>
            <person name="Mereny Z."/>
            <person name="Hegedus B."/>
            <person name="Baldrian P."/>
            <person name="Stursova M."/>
            <person name="Weitz H."/>
            <person name="Taylor A."/>
            <person name="Grigoriev I.V."/>
            <person name="Nagy L.G."/>
            <person name="Martin F."/>
            <person name="Kauserud H."/>
        </authorList>
    </citation>
    <scope>NUCLEOTIDE SEQUENCE</scope>
    <source>
        <strain evidence="1">CBHHK002</strain>
    </source>
</reference>
<feature type="non-terminal residue" evidence="1">
    <location>
        <position position="1"/>
    </location>
</feature>
<name>A0AAD7F0D9_9AGAR</name>
<evidence type="ECO:0000313" key="1">
    <source>
        <dbReference type="EMBL" id="KAJ7362411.1"/>
    </source>
</evidence>
<keyword evidence="2" id="KW-1185">Reference proteome</keyword>
<evidence type="ECO:0000313" key="2">
    <source>
        <dbReference type="Proteomes" id="UP001218218"/>
    </source>
</evidence>
<dbReference type="EMBL" id="JARIHO010000004">
    <property type="protein sequence ID" value="KAJ7362411.1"/>
    <property type="molecule type" value="Genomic_DNA"/>
</dbReference>
<comment type="caution">
    <text evidence="1">The sequence shown here is derived from an EMBL/GenBank/DDBJ whole genome shotgun (WGS) entry which is preliminary data.</text>
</comment>
<protein>
    <submittedName>
        <fullName evidence="1">Uncharacterized protein</fullName>
    </submittedName>
</protein>
<accession>A0AAD7F0D9</accession>
<dbReference type="AlphaFoldDB" id="A0AAD7F0D9"/>
<sequence>MSSSSQTIFNDVLLLHSFFLRIPRVLRRHRRPLHRRYLDGGADREVWPEVMPLSAHEHQHEPLVAPPPPTPTYELDPNFGGHPLPSAAAPLTLAVLIAMPVPTPNDGDDGDEDRPRTTYSTLDSEMHRIVIGVQTTSQLPSFGPAPATFKEDTIITASISDVTSYLVGYACGEALVSYGALAVSGVAVPPAPTFPSLAEHFLESHPSPRPSLLF</sequence>
<proteinExistence type="predicted"/>
<gene>
    <name evidence="1" type="ORF">DFH08DRAFT_1073589</name>
</gene>
<organism evidence="1 2">
    <name type="scientific">Mycena albidolilacea</name>
    <dbReference type="NCBI Taxonomy" id="1033008"/>
    <lineage>
        <taxon>Eukaryota</taxon>
        <taxon>Fungi</taxon>
        <taxon>Dikarya</taxon>
        <taxon>Basidiomycota</taxon>
        <taxon>Agaricomycotina</taxon>
        <taxon>Agaricomycetes</taxon>
        <taxon>Agaricomycetidae</taxon>
        <taxon>Agaricales</taxon>
        <taxon>Marasmiineae</taxon>
        <taxon>Mycenaceae</taxon>
        <taxon>Mycena</taxon>
    </lineage>
</organism>